<sequence>MEDKQKSGKGILLTIGWLTVALLMLNLMPPVFLFIPIALGVVLKRDYQGGSALIIIGSISGIVGWLLGMFVINNIL</sequence>
<evidence type="ECO:0000313" key="2">
    <source>
        <dbReference type="EMBL" id="KAB2331361.1"/>
    </source>
</evidence>
<keyword evidence="1" id="KW-0812">Transmembrane</keyword>
<comment type="caution">
    <text evidence="2">The sequence shown here is derived from an EMBL/GenBank/DDBJ whole genome shotgun (WGS) entry which is preliminary data.</text>
</comment>
<protein>
    <submittedName>
        <fullName evidence="2">Uncharacterized protein</fullName>
    </submittedName>
</protein>
<gene>
    <name evidence="2" type="ORF">F7732_16050</name>
</gene>
<dbReference type="EMBL" id="WBOT01000005">
    <property type="protein sequence ID" value="KAB2331361.1"/>
    <property type="molecule type" value="Genomic_DNA"/>
</dbReference>
<keyword evidence="1" id="KW-1133">Transmembrane helix</keyword>
<accession>A0A7V7RJW8</accession>
<proteinExistence type="predicted"/>
<reference evidence="2 3" key="1">
    <citation type="journal article" date="2014" name="Arch. Microbiol.">
        <title>Bacillus mesophilum sp. nov., strain IITR-54T, a novel 4-chlorobiphenyl dechlorinating bacterium.</title>
        <authorList>
            <person name="Manickam N."/>
            <person name="Singh N.K."/>
            <person name="Bajaj A."/>
            <person name="Kumar R.M."/>
            <person name="Kaur G."/>
            <person name="Kaur N."/>
            <person name="Bala M."/>
            <person name="Kumar A."/>
            <person name="Mayilraj S."/>
        </authorList>
    </citation>
    <scope>NUCLEOTIDE SEQUENCE [LARGE SCALE GENOMIC DNA]</scope>
    <source>
        <strain evidence="2 3">IITR-54</strain>
    </source>
</reference>
<keyword evidence="3" id="KW-1185">Reference proteome</keyword>
<dbReference type="OrthoDB" id="2886593at2"/>
<keyword evidence="1" id="KW-0472">Membrane</keyword>
<feature type="transmembrane region" description="Helical" evidence="1">
    <location>
        <begin position="12"/>
        <end position="39"/>
    </location>
</feature>
<feature type="transmembrane region" description="Helical" evidence="1">
    <location>
        <begin position="51"/>
        <end position="72"/>
    </location>
</feature>
<dbReference type="RefSeq" id="WP_151575022.1">
    <property type="nucleotide sequence ID" value="NZ_WBOT01000005.1"/>
</dbReference>
<name>A0A7V7RJW8_9BACI</name>
<evidence type="ECO:0000313" key="3">
    <source>
        <dbReference type="Proteomes" id="UP000441354"/>
    </source>
</evidence>
<dbReference type="Proteomes" id="UP000441354">
    <property type="component" value="Unassembled WGS sequence"/>
</dbReference>
<organism evidence="2 3">
    <name type="scientific">Bacillus mesophilum</name>
    <dbReference type="NCBI Taxonomy" id="1071718"/>
    <lineage>
        <taxon>Bacteria</taxon>
        <taxon>Bacillati</taxon>
        <taxon>Bacillota</taxon>
        <taxon>Bacilli</taxon>
        <taxon>Bacillales</taxon>
        <taxon>Bacillaceae</taxon>
        <taxon>Bacillus</taxon>
    </lineage>
</organism>
<dbReference type="AlphaFoldDB" id="A0A7V7RJW8"/>
<evidence type="ECO:0000256" key="1">
    <source>
        <dbReference type="SAM" id="Phobius"/>
    </source>
</evidence>